<evidence type="ECO:0000313" key="1">
    <source>
        <dbReference type="EMBL" id="QDF17178.1"/>
    </source>
</evidence>
<organism evidence="1 2">
    <name type="scientific">Gordonia phage William</name>
    <dbReference type="NCBI Taxonomy" id="2571253"/>
    <lineage>
        <taxon>Viruses</taxon>
        <taxon>Duplodnaviria</taxon>
        <taxon>Heunggongvirae</taxon>
        <taxon>Uroviricota</taxon>
        <taxon>Caudoviricetes</taxon>
        <taxon>Fairfaxidumvirus</taxon>
        <taxon>Fairfaxidumvirus william</taxon>
    </lineage>
</organism>
<protein>
    <submittedName>
        <fullName evidence="1">Uncharacterized protein</fullName>
    </submittedName>
</protein>
<dbReference type="EMBL" id="MK801721">
    <property type="protein sequence ID" value="QDF17178.1"/>
    <property type="molecule type" value="Genomic_DNA"/>
</dbReference>
<proteinExistence type="predicted"/>
<evidence type="ECO:0000313" key="2">
    <source>
        <dbReference type="Proteomes" id="UP000319240"/>
    </source>
</evidence>
<dbReference type="KEGG" id="vg:62974467"/>
<sequence>MTNANKLRILDREVEVLCPKGTAPLFIPRRGAVRARTPSTPPTMLGWHTCKR</sequence>
<keyword evidence="2" id="KW-1185">Reference proteome</keyword>
<dbReference type="RefSeq" id="YP_010001300.1">
    <property type="nucleotide sequence ID" value="NC_053174.1"/>
</dbReference>
<name>A0A4Y6EEN7_9CAUD</name>
<dbReference type="Proteomes" id="UP000319240">
    <property type="component" value="Segment"/>
</dbReference>
<reference evidence="1 2" key="1">
    <citation type="submission" date="2019-04" db="EMBL/GenBank/DDBJ databases">
        <authorList>
            <person name="Pope W.H."/>
            <person name="Garlena R.A."/>
            <person name="Russell D.A."/>
            <person name="Jacobs-Sera D."/>
            <person name="Hatfull G.F."/>
        </authorList>
    </citation>
    <scope>NUCLEOTIDE SEQUENCE [LARGE SCALE GENOMIC DNA]</scope>
</reference>
<gene>
    <name evidence="1" type="primary">82</name>
    <name evidence="1" type="ORF">SEA_WILLIAM_82</name>
</gene>
<dbReference type="GeneID" id="62974467"/>
<accession>A0A4Y6EEN7</accession>